<evidence type="ECO:0000313" key="1">
    <source>
        <dbReference type="EMBL" id="MBX37002.1"/>
    </source>
</evidence>
<sequence length="49" mass="5662">MGKVCCSYVQNCRWYSSGMWVKRVATEFHIHLKSLGTHVASFNKELSLK</sequence>
<protein>
    <submittedName>
        <fullName evidence="1">Uncharacterized protein</fullName>
    </submittedName>
</protein>
<name>A0A2P2N3F4_RHIMU</name>
<accession>A0A2P2N3F4</accession>
<dbReference type="EMBL" id="GGEC01056518">
    <property type="protein sequence ID" value="MBX37002.1"/>
    <property type="molecule type" value="Transcribed_RNA"/>
</dbReference>
<organism evidence="1">
    <name type="scientific">Rhizophora mucronata</name>
    <name type="common">Asiatic mangrove</name>
    <dbReference type="NCBI Taxonomy" id="61149"/>
    <lineage>
        <taxon>Eukaryota</taxon>
        <taxon>Viridiplantae</taxon>
        <taxon>Streptophyta</taxon>
        <taxon>Embryophyta</taxon>
        <taxon>Tracheophyta</taxon>
        <taxon>Spermatophyta</taxon>
        <taxon>Magnoliopsida</taxon>
        <taxon>eudicotyledons</taxon>
        <taxon>Gunneridae</taxon>
        <taxon>Pentapetalae</taxon>
        <taxon>rosids</taxon>
        <taxon>fabids</taxon>
        <taxon>Malpighiales</taxon>
        <taxon>Rhizophoraceae</taxon>
        <taxon>Rhizophora</taxon>
    </lineage>
</organism>
<reference evidence="1" key="1">
    <citation type="submission" date="2018-02" db="EMBL/GenBank/DDBJ databases">
        <title>Rhizophora mucronata_Transcriptome.</title>
        <authorList>
            <person name="Meera S.P."/>
            <person name="Sreeshan A."/>
            <person name="Augustine A."/>
        </authorList>
    </citation>
    <scope>NUCLEOTIDE SEQUENCE</scope>
    <source>
        <tissue evidence="1">Leaf</tissue>
    </source>
</reference>
<proteinExistence type="predicted"/>
<dbReference type="AlphaFoldDB" id="A0A2P2N3F4"/>